<evidence type="ECO:0000256" key="1">
    <source>
        <dbReference type="ARBA" id="ARBA00038308"/>
    </source>
</evidence>
<sequence length="188" mass="20237">MSAEQPLSATTLADFSALAHLSDLSDLALTPSEAHGIYCGLLCSGKRDCLARWLDEILPKTPTSDHDSANCRAALTQVAEQTLAAIQGPEGAFTPLLPEPEAPLAARAEAVSDWSRGFLYGLGLNGCDPNSFSEITRDALGDLTEITHMDVNELDDSEDNEQSLAEVTEFLWVVAMLVYEEQAQAQAR</sequence>
<gene>
    <name evidence="2" type="ORF">Thi970DRAFT_02166</name>
</gene>
<proteinExistence type="inferred from homology"/>
<comment type="similarity">
    <text evidence="1">Belongs to the UPF0149 family.</text>
</comment>
<name>H8YZ03_9GAMM</name>
<dbReference type="Gene3D" id="1.20.120.740">
    <property type="entry name" value="YgfB uncharacterised protein family UPF0149, PF03695"/>
    <property type="match status" value="1"/>
</dbReference>
<protein>
    <recommendedName>
        <fullName evidence="4">YecA family protein</fullName>
    </recommendedName>
</protein>
<evidence type="ECO:0000313" key="2">
    <source>
        <dbReference type="EMBL" id="EIC21930.1"/>
    </source>
</evidence>
<organism evidence="2 3">
    <name type="scientific">Thiorhodovibrio frisius</name>
    <dbReference type="NCBI Taxonomy" id="631362"/>
    <lineage>
        <taxon>Bacteria</taxon>
        <taxon>Pseudomonadati</taxon>
        <taxon>Pseudomonadota</taxon>
        <taxon>Gammaproteobacteria</taxon>
        <taxon>Chromatiales</taxon>
        <taxon>Chromatiaceae</taxon>
        <taxon>Thiorhodovibrio</taxon>
    </lineage>
</organism>
<dbReference type="SUPFAM" id="SSF101327">
    <property type="entry name" value="YgfB-like"/>
    <property type="match status" value="1"/>
</dbReference>
<reference evidence="3" key="1">
    <citation type="submission" date="2011-06" db="EMBL/GenBank/DDBJ databases">
        <authorList>
            <consortium name="US DOE Joint Genome Institute (JGI-PGF)"/>
            <person name="Lucas S."/>
            <person name="Han J."/>
            <person name="Lapidus A."/>
            <person name="Cheng J.-F."/>
            <person name="Goodwin L."/>
            <person name="Pitluck S."/>
            <person name="Peters L."/>
            <person name="Land M.L."/>
            <person name="Hauser L."/>
            <person name="Vogl K."/>
            <person name="Liu Z."/>
            <person name="Overmann J."/>
            <person name="Frigaard N.-U."/>
            <person name="Bryant D.A."/>
            <person name="Woyke T.J."/>
        </authorList>
    </citation>
    <scope>NUCLEOTIDE SEQUENCE [LARGE SCALE GENOMIC DNA]</scope>
    <source>
        <strain evidence="3">970</strain>
    </source>
</reference>
<dbReference type="HOGENOM" id="CLU_085336_0_0_6"/>
<reference evidence="2 3" key="2">
    <citation type="submission" date="2011-11" db="EMBL/GenBank/DDBJ databases">
        <authorList>
            <consortium name="US DOE Joint Genome Institute"/>
            <person name="Lucas S."/>
            <person name="Han J."/>
            <person name="Lapidus A."/>
            <person name="Cheng J.-F."/>
            <person name="Goodwin L."/>
            <person name="Pitluck S."/>
            <person name="Peters L."/>
            <person name="Ovchinnikova G."/>
            <person name="Zhang X."/>
            <person name="Detter J.C."/>
            <person name="Han C."/>
            <person name="Tapia R."/>
            <person name="Land M."/>
            <person name="Hauser L."/>
            <person name="Kyrpides N."/>
            <person name="Ivanova N."/>
            <person name="Pagani I."/>
            <person name="Vogl K."/>
            <person name="Liu Z."/>
            <person name="Overmann J."/>
            <person name="Frigaard N.-U."/>
            <person name="Bryant D."/>
            <person name="Woyke T."/>
        </authorList>
    </citation>
    <scope>NUCLEOTIDE SEQUENCE [LARGE SCALE GENOMIC DNA]</scope>
    <source>
        <strain evidence="2 3">970</strain>
    </source>
</reference>
<dbReference type="InterPro" id="IPR036255">
    <property type="entry name" value="YgfB-like_sf"/>
</dbReference>
<evidence type="ECO:0000313" key="3">
    <source>
        <dbReference type="Proteomes" id="UP000002964"/>
    </source>
</evidence>
<dbReference type="Proteomes" id="UP000002964">
    <property type="component" value="Unassembled WGS sequence"/>
</dbReference>
<dbReference type="PANTHER" id="PTHR37528:SF1">
    <property type="entry name" value="UPF0149 PROTEIN YGFB"/>
    <property type="match status" value="1"/>
</dbReference>
<dbReference type="OrthoDB" id="9783391at2"/>
<dbReference type="InterPro" id="IPR011978">
    <property type="entry name" value="YgfB-like"/>
</dbReference>
<dbReference type="Pfam" id="PF03695">
    <property type="entry name" value="UPF0149"/>
    <property type="match status" value="1"/>
</dbReference>
<dbReference type="EMBL" id="JH603169">
    <property type="protein sequence ID" value="EIC21930.1"/>
    <property type="molecule type" value="Genomic_DNA"/>
</dbReference>
<evidence type="ECO:0008006" key="4">
    <source>
        <dbReference type="Google" id="ProtNLM"/>
    </source>
</evidence>
<accession>H8YZ03</accession>
<dbReference type="RefSeq" id="WP_009148514.1">
    <property type="nucleotide sequence ID" value="NZ_CP121471.1"/>
</dbReference>
<dbReference type="GO" id="GO:0005829">
    <property type="term" value="C:cytosol"/>
    <property type="evidence" value="ECO:0007669"/>
    <property type="project" value="TreeGrafter"/>
</dbReference>
<dbReference type="PANTHER" id="PTHR37528">
    <property type="entry name" value="UPF0149 PROTEIN YGFB"/>
    <property type="match status" value="1"/>
</dbReference>
<dbReference type="AlphaFoldDB" id="H8YZ03"/>
<dbReference type="eggNOG" id="COG3079">
    <property type="taxonomic scope" value="Bacteria"/>
</dbReference>
<dbReference type="STRING" id="631362.Thi970DRAFT_02166"/>
<keyword evidence="3" id="KW-1185">Reference proteome</keyword>